<comment type="caution">
    <text evidence="4">The sequence shown here is derived from an EMBL/GenBank/DDBJ whole genome shotgun (WGS) entry which is preliminary data.</text>
</comment>
<keyword evidence="5" id="KW-1185">Reference proteome</keyword>
<evidence type="ECO:0000313" key="4">
    <source>
        <dbReference type="EMBL" id="CAK9066701.1"/>
    </source>
</evidence>
<dbReference type="InterPro" id="IPR029058">
    <property type="entry name" value="AB_hydrolase_fold"/>
</dbReference>
<dbReference type="PANTHER" id="PTHR12277:SF81">
    <property type="entry name" value="PROTEIN ABHD13"/>
    <property type="match status" value="1"/>
</dbReference>
<feature type="transmembrane region" description="Helical" evidence="2">
    <location>
        <begin position="52"/>
        <end position="73"/>
    </location>
</feature>
<gene>
    <name evidence="4" type="ORF">CCMP2556_LOCUS32770</name>
</gene>
<keyword evidence="2" id="KW-0472">Membrane</keyword>
<organism evidence="4 5">
    <name type="scientific">Durusdinium trenchii</name>
    <dbReference type="NCBI Taxonomy" id="1381693"/>
    <lineage>
        <taxon>Eukaryota</taxon>
        <taxon>Sar</taxon>
        <taxon>Alveolata</taxon>
        <taxon>Dinophyceae</taxon>
        <taxon>Suessiales</taxon>
        <taxon>Symbiodiniaceae</taxon>
        <taxon>Durusdinium</taxon>
    </lineage>
</organism>
<evidence type="ECO:0000313" key="5">
    <source>
        <dbReference type="Proteomes" id="UP001642484"/>
    </source>
</evidence>
<proteinExistence type="predicted"/>
<evidence type="ECO:0000256" key="2">
    <source>
        <dbReference type="SAM" id="Phobius"/>
    </source>
</evidence>
<dbReference type="PANTHER" id="PTHR12277">
    <property type="entry name" value="ALPHA/BETA HYDROLASE DOMAIN-CONTAINING PROTEIN"/>
    <property type="match status" value="1"/>
</dbReference>
<feature type="domain" description="Serine aminopeptidase S33" evidence="3">
    <location>
        <begin position="176"/>
        <end position="356"/>
    </location>
</feature>
<feature type="transmembrane region" description="Helical" evidence="2">
    <location>
        <begin position="21"/>
        <end position="46"/>
    </location>
</feature>
<keyword evidence="2" id="KW-1133">Transmembrane helix</keyword>
<evidence type="ECO:0000256" key="1">
    <source>
        <dbReference type="SAM" id="MobiDB-lite"/>
    </source>
</evidence>
<dbReference type="Gene3D" id="3.40.50.1820">
    <property type="entry name" value="alpha/beta hydrolase"/>
    <property type="match status" value="1"/>
</dbReference>
<dbReference type="Proteomes" id="UP001642484">
    <property type="component" value="Unassembled WGS sequence"/>
</dbReference>
<sequence length="732" mass="80405">MQEASDLWDFLRRGCWGLLAALGRVSLTSLLGALLGAVLGAGLRLLGAPVTFGGSLLVTPLLGALLGASVGAFRCLRYYAGVLEALMLYHPRKSRDVSFMDMSWQLGDVEYSIQMVSYTLPNVGPQVSYLLRPSGRVETLWAFFGGNAMLAVDWLTFFDKVLTHMGEHQKPRTTVAFLLVDYPGYGRNAGEPSPERVLESSKLALEAAVQQLHSEVQVQLLGHSLGAAAAAQLAADWPSAPGLLVLSAPFIDIPHMAVQLLSVVLSKGLPHLYGLVVDALPFQVQTLEKYLPSSRWMASVGQRLKPWIVLLLWPVVPHLWDNSKSVGKAAKAGWQIHVLHGAQDDLIPSHMGQTLANLSQKEAQKVREDAFSEIPRAGHNDVVLKGFEKYIKLMGLTDVRGRKPSLGLPEDGAEEENGPRKMRIRESSHEGKFERRWADWVACGVRTAGALTVLTSHGYAPDLRDLLSILQSLSLSPSPTITSAKKVFERLGYRHTSLDINGRDGAQVVDLSRPLNVSLLSSCDVVTNFGTTEHVGEGEYINALAGFELLDLWSSQYQAFRNIHQLLRGDGLIIHMVPAAGCWPRHGAVEYEPQFFQALAGAAGYEILNLSLHRPSYYWSPAEERFFWDLLHELLARESLTLPESIVPEMVSIMPHLEQAKQANVLAVFRRGPGSRGPSSRDWAVAEERFQRLPGLHWKATAALGPCLLSSKLQVSRACEEAMAETGSCSMR</sequence>
<accession>A0ABP0NSD5</accession>
<dbReference type="InterPro" id="IPR029063">
    <property type="entry name" value="SAM-dependent_MTases_sf"/>
</dbReference>
<reference evidence="4 5" key="1">
    <citation type="submission" date="2024-02" db="EMBL/GenBank/DDBJ databases">
        <authorList>
            <person name="Chen Y."/>
            <person name="Shah S."/>
            <person name="Dougan E. K."/>
            <person name="Thang M."/>
            <person name="Chan C."/>
        </authorList>
    </citation>
    <scope>NUCLEOTIDE SEQUENCE [LARGE SCALE GENOMIC DNA]</scope>
</reference>
<dbReference type="SUPFAM" id="SSF53474">
    <property type="entry name" value="alpha/beta-Hydrolases"/>
    <property type="match status" value="1"/>
</dbReference>
<dbReference type="InterPro" id="IPR022742">
    <property type="entry name" value="Hydrolase_4"/>
</dbReference>
<dbReference type="EMBL" id="CAXAMN010022139">
    <property type="protein sequence ID" value="CAK9066701.1"/>
    <property type="molecule type" value="Genomic_DNA"/>
</dbReference>
<keyword evidence="2" id="KW-0812">Transmembrane</keyword>
<name>A0ABP0NSD5_9DINO</name>
<feature type="region of interest" description="Disordered" evidence="1">
    <location>
        <begin position="404"/>
        <end position="427"/>
    </location>
</feature>
<dbReference type="Pfam" id="PF12146">
    <property type="entry name" value="Hydrolase_4"/>
    <property type="match status" value="1"/>
</dbReference>
<evidence type="ECO:0000259" key="3">
    <source>
        <dbReference type="Pfam" id="PF12146"/>
    </source>
</evidence>
<dbReference type="SUPFAM" id="SSF53335">
    <property type="entry name" value="S-adenosyl-L-methionine-dependent methyltransferases"/>
    <property type="match status" value="1"/>
</dbReference>
<protein>
    <recommendedName>
        <fullName evidence="3">Serine aminopeptidase S33 domain-containing protein</fullName>
    </recommendedName>
</protein>